<reference evidence="3 4" key="1">
    <citation type="submission" date="2017-02" db="EMBL/GenBank/DDBJ databases">
        <authorList>
            <person name="Peterson S.W."/>
        </authorList>
    </citation>
    <scope>NUCLEOTIDE SEQUENCE [LARGE SCALE GENOMIC DNA]</scope>
    <source>
        <strain evidence="3 4">S285</strain>
    </source>
</reference>
<name>A0A1W6MTN5_9HYPH</name>
<dbReference type="EMBL" id="CP019948">
    <property type="protein sequence ID" value="ARN80983.1"/>
    <property type="molecule type" value="Genomic_DNA"/>
</dbReference>
<evidence type="ECO:0000256" key="1">
    <source>
        <dbReference type="SAM" id="MobiDB-lite"/>
    </source>
</evidence>
<dbReference type="KEGG" id="mbry:B1812_07755"/>
<evidence type="ECO:0000313" key="3">
    <source>
        <dbReference type="EMBL" id="ARN80983.1"/>
    </source>
</evidence>
<proteinExistence type="predicted"/>
<accession>A0A1W6MTN5</accession>
<keyword evidence="2" id="KW-0472">Membrane</keyword>
<gene>
    <name evidence="3" type="ORF">B1812_07755</name>
</gene>
<keyword evidence="2" id="KW-0812">Transmembrane</keyword>
<keyword evidence="2" id="KW-1133">Transmembrane helix</keyword>
<protein>
    <submittedName>
        <fullName evidence="3">Uncharacterized protein</fullName>
    </submittedName>
</protein>
<sequence>MSCPSNNDYALRWTAFLSLVTAAAFAFAFAAGWLLPARAPDSTREARGASAQHRHAALKTHGAGEVSARR</sequence>
<organism evidence="3 4">
    <name type="scientific">Methylocystis bryophila</name>
    <dbReference type="NCBI Taxonomy" id="655015"/>
    <lineage>
        <taxon>Bacteria</taxon>
        <taxon>Pseudomonadati</taxon>
        <taxon>Pseudomonadota</taxon>
        <taxon>Alphaproteobacteria</taxon>
        <taxon>Hyphomicrobiales</taxon>
        <taxon>Methylocystaceae</taxon>
        <taxon>Methylocystis</taxon>
    </lineage>
</organism>
<dbReference type="AlphaFoldDB" id="A0A1W6MTN5"/>
<feature type="region of interest" description="Disordered" evidence="1">
    <location>
        <begin position="44"/>
        <end position="70"/>
    </location>
</feature>
<feature type="transmembrane region" description="Helical" evidence="2">
    <location>
        <begin position="15"/>
        <end position="35"/>
    </location>
</feature>
<dbReference type="Proteomes" id="UP000193978">
    <property type="component" value="Chromosome"/>
</dbReference>
<evidence type="ECO:0000256" key="2">
    <source>
        <dbReference type="SAM" id="Phobius"/>
    </source>
</evidence>
<evidence type="ECO:0000313" key="4">
    <source>
        <dbReference type="Proteomes" id="UP000193978"/>
    </source>
</evidence>
<keyword evidence="4" id="KW-1185">Reference proteome</keyword>